<reference evidence="3 4" key="2">
    <citation type="journal article" date="2011" name="J. Bacteriol.">
        <title>Genomes of three methylotrophs from a single niche uncover genetic and metabolic divergence of Methylophilaceae.</title>
        <authorList>
            <person name="Lapidus A."/>
            <person name="Clum A."/>
            <person name="Labutti K."/>
            <person name="Kaluzhnaya M.G."/>
            <person name="Lim S."/>
            <person name="Beck D.A."/>
            <person name="Glavina Del Rio T."/>
            <person name="Nolan M."/>
            <person name="Mavromatis K."/>
            <person name="Huntemann M."/>
            <person name="Lucas S."/>
            <person name="Lidstrom M.E."/>
            <person name="Ivanova N."/>
            <person name="Chistoserdova L."/>
        </authorList>
    </citation>
    <scope>NUCLEOTIDE SEQUENCE [LARGE SCALE GENOMIC DNA]</scope>
    <source>
        <strain evidence="3 4">SIP3-4</strain>
    </source>
</reference>
<dbReference type="Pfam" id="PF07396">
    <property type="entry name" value="Porin_O_P"/>
    <property type="match status" value="1"/>
</dbReference>
<keyword evidence="4" id="KW-1185">Reference proteome</keyword>
<dbReference type="InterPro" id="IPR010870">
    <property type="entry name" value="Porin_O/P"/>
</dbReference>
<feature type="chain" id="PRO_5002973817" evidence="2">
    <location>
        <begin position="27"/>
        <end position="506"/>
    </location>
</feature>
<protein>
    <submittedName>
        <fullName evidence="3">Phosphate-selective porin O and P</fullName>
    </submittedName>
</protein>
<dbReference type="eggNOG" id="COG3746">
    <property type="taxonomic scope" value="Bacteria"/>
</dbReference>
<dbReference type="KEGG" id="mei:Msip34_2327"/>
<organism evidence="3 4">
    <name type="scientific">Methylovorus glucosotrophus (strain SIP3-4)</name>
    <dbReference type="NCBI Taxonomy" id="582744"/>
    <lineage>
        <taxon>Bacteria</taxon>
        <taxon>Pseudomonadati</taxon>
        <taxon>Pseudomonadota</taxon>
        <taxon>Betaproteobacteria</taxon>
        <taxon>Nitrosomonadales</taxon>
        <taxon>Methylophilaceae</taxon>
        <taxon>Methylovorus</taxon>
    </lineage>
</organism>
<dbReference type="InterPro" id="IPR023614">
    <property type="entry name" value="Porin_dom_sf"/>
</dbReference>
<feature type="signal peptide" evidence="2">
    <location>
        <begin position="1"/>
        <end position="26"/>
    </location>
</feature>
<keyword evidence="1" id="KW-0175">Coiled coil</keyword>
<evidence type="ECO:0000313" key="4">
    <source>
        <dbReference type="Proteomes" id="UP000002743"/>
    </source>
</evidence>
<dbReference type="Gene3D" id="2.40.160.10">
    <property type="entry name" value="Porin"/>
    <property type="match status" value="1"/>
</dbReference>
<evidence type="ECO:0000313" key="3">
    <source>
        <dbReference type="EMBL" id="ACT51569.1"/>
    </source>
</evidence>
<evidence type="ECO:0000256" key="2">
    <source>
        <dbReference type="SAM" id="SignalP"/>
    </source>
</evidence>
<feature type="coiled-coil region" evidence="1">
    <location>
        <begin position="35"/>
        <end position="69"/>
    </location>
</feature>
<name>C6XA28_METGS</name>
<sequence precursor="true">MQTYKRSTISFMVASLFSTLAPALMAAEVDPETRIRQLEQMMQQMQQQRAEQDKQIEMLTKELVGIENQISQSKIAKTEEKGKSEGSPVYAAFKDGLVFDDASGNWKLQINGRVQMDYRDYEENDWRKDTFSIRRARFGGTFTFLKDYAVRIEGEYANATDGSRGTTALTYGYLDINWWKQARIRIGQFKPFFGLERAYGTNFTDFTELSLATNNGSSFNSTYDRGVMVFGDPLPWLNYNAYVVNGTGQNDDEINSTGNTPATKVDNTKDVGGRVNANLAKLWNIDNAVIHIGASFSDGSLSPATTPASTAFTQAINQSTEANGVQFFSVSGIQLGHADRRRAGLETALTYGPIKLQSEYIRTNFEGTKLTAPLGNFDNDIKAWYINATWMLTGESYADSYKGGVFGRIKPKNNMAMGKDGWGAWEVGVRYSKFDASDFKNMLANTTTNIYTAEADSWTAGLKWIMTPNARMMLNYIHTDFDTPVLVNGKRSDQENAMVMRAQYDF</sequence>
<keyword evidence="2" id="KW-0732">Signal</keyword>
<dbReference type="RefSeq" id="WP_015830868.1">
    <property type="nucleotide sequence ID" value="NC_012969.1"/>
</dbReference>
<dbReference type="Proteomes" id="UP000002743">
    <property type="component" value="Chromosome"/>
</dbReference>
<accession>C6XA28</accession>
<reference evidence="4" key="1">
    <citation type="submission" date="2009-07" db="EMBL/GenBank/DDBJ databases">
        <title>Complete sequence of chromosome of Methylovorus sp. SIP3-4.</title>
        <authorList>
            <person name="Lucas S."/>
            <person name="Copeland A."/>
            <person name="Lapidus A."/>
            <person name="Glavina del Rio T."/>
            <person name="Tice H."/>
            <person name="Bruce D."/>
            <person name="Goodwin L."/>
            <person name="Pitluck S."/>
            <person name="Clum A."/>
            <person name="Larimer F."/>
            <person name="Land M."/>
            <person name="Hauser L."/>
            <person name="Kyrpides N."/>
            <person name="Mikhailova N."/>
            <person name="Kayluzhnaya M."/>
            <person name="Chistoserdova L."/>
        </authorList>
    </citation>
    <scope>NUCLEOTIDE SEQUENCE [LARGE SCALE GENOMIC DNA]</scope>
    <source>
        <strain evidence="4">SIP3-4</strain>
    </source>
</reference>
<proteinExistence type="predicted"/>
<dbReference type="HOGENOM" id="CLU_031025_3_0_4"/>
<dbReference type="AlphaFoldDB" id="C6XA28"/>
<gene>
    <name evidence="3" type="ordered locus">Msip34_2327</name>
</gene>
<dbReference type="SUPFAM" id="SSF56935">
    <property type="entry name" value="Porins"/>
    <property type="match status" value="1"/>
</dbReference>
<dbReference type="EMBL" id="CP001674">
    <property type="protein sequence ID" value="ACT51569.1"/>
    <property type="molecule type" value="Genomic_DNA"/>
</dbReference>
<dbReference type="STRING" id="582744.Msip34_2327"/>
<evidence type="ECO:0000256" key="1">
    <source>
        <dbReference type="SAM" id="Coils"/>
    </source>
</evidence>